<dbReference type="Pfam" id="PF13714">
    <property type="entry name" value="PEP_mutase"/>
    <property type="match status" value="1"/>
</dbReference>
<dbReference type="CDD" id="cd00377">
    <property type="entry name" value="ICL_PEPM"/>
    <property type="match status" value="1"/>
</dbReference>
<keyword evidence="5 6" id="KW-0456">Lyase</keyword>
<dbReference type="HAMAP" id="MF_01939">
    <property type="entry name" value="PrpB"/>
    <property type="match status" value="1"/>
</dbReference>
<feature type="binding site" evidence="6">
    <location>
        <position position="90"/>
    </location>
    <ligand>
        <name>Mg(2+)</name>
        <dbReference type="ChEBI" id="CHEBI:18420"/>
    </ligand>
</feature>
<dbReference type="NCBIfam" id="TIGR02317">
    <property type="entry name" value="prpB"/>
    <property type="match status" value="1"/>
</dbReference>
<dbReference type="NCBIfam" id="NF008455">
    <property type="entry name" value="PRK11320.1"/>
    <property type="match status" value="1"/>
</dbReference>
<evidence type="ECO:0000313" key="8">
    <source>
        <dbReference type="EMBL" id="GAA0495946.1"/>
    </source>
</evidence>
<proteinExistence type="inferred from homology"/>
<comment type="pathway">
    <text evidence="6 7">Organic acid metabolism; propanoate degradation.</text>
</comment>
<dbReference type="InterPro" id="IPR012695">
    <property type="entry name" value="PrpB"/>
</dbReference>
<name>A0ABN1BEG8_9BURK</name>
<organism evidence="8 9">
    <name type="scientific">Pigmentiphaga daeguensis</name>
    <dbReference type="NCBI Taxonomy" id="414049"/>
    <lineage>
        <taxon>Bacteria</taxon>
        <taxon>Pseudomonadati</taxon>
        <taxon>Pseudomonadota</taxon>
        <taxon>Betaproteobacteria</taxon>
        <taxon>Burkholderiales</taxon>
        <taxon>Alcaligenaceae</taxon>
        <taxon>Pigmentiphaga</taxon>
    </lineage>
</organism>
<dbReference type="PANTHER" id="PTHR42905:SF5">
    <property type="entry name" value="CARBOXYVINYL-CARBOXYPHOSPHONATE PHOSPHORYLMUTASE, CHLOROPLASTIC"/>
    <property type="match status" value="1"/>
</dbReference>
<evidence type="ECO:0000256" key="2">
    <source>
        <dbReference type="ARBA" id="ARBA00009282"/>
    </source>
</evidence>
<dbReference type="Proteomes" id="UP001501706">
    <property type="component" value="Unassembled WGS sequence"/>
</dbReference>
<feature type="binding site" evidence="6">
    <location>
        <begin position="126"/>
        <end position="127"/>
    </location>
    <ligand>
        <name>substrate</name>
    </ligand>
</feature>
<evidence type="ECO:0000256" key="5">
    <source>
        <dbReference type="ARBA" id="ARBA00023239"/>
    </source>
</evidence>
<dbReference type="GO" id="GO:0016829">
    <property type="term" value="F:lyase activity"/>
    <property type="evidence" value="ECO:0007669"/>
    <property type="project" value="UniProtKB-KW"/>
</dbReference>
<comment type="catalytic activity">
    <reaction evidence="6 7">
        <text>(2S,3R)-3-hydroxybutane-1,2,3-tricarboxylate = pyruvate + succinate</text>
        <dbReference type="Rhea" id="RHEA:16809"/>
        <dbReference type="ChEBI" id="CHEBI:15361"/>
        <dbReference type="ChEBI" id="CHEBI:30031"/>
        <dbReference type="ChEBI" id="CHEBI:57429"/>
        <dbReference type="EC" id="4.1.3.30"/>
    </reaction>
</comment>
<feature type="binding site" evidence="6">
    <location>
        <position position="273"/>
    </location>
    <ligand>
        <name>substrate</name>
    </ligand>
</feature>
<dbReference type="EC" id="4.1.3.30" evidence="6"/>
<dbReference type="Gene3D" id="3.20.20.60">
    <property type="entry name" value="Phosphoenolpyruvate-binding domains"/>
    <property type="match status" value="1"/>
</dbReference>
<dbReference type="InterPro" id="IPR018523">
    <property type="entry name" value="Isocitrate_lyase_ph_CS"/>
</dbReference>
<dbReference type="RefSeq" id="WP_343927223.1">
    <property type="nucleotide sequence ID" value="NZ_BAAAEN010000003.1"/>
</dbReference>
<feature type="binding site" evidence="6">
    <location>
        <position position="88"/>
    </location>
    <ligand>
        <name>Mg(2+)</name>
        <dbReference type="ChEBI" id="CHEBI:18420"/>
    </ligand>
</feature>
<reference evidence="8 9" key="1">
    <citation type="journal article" date="2019" name="Int. J. Syst. Evol. Microbiol.">
        <title>The Global Catalogue of Microorganisms (GCM) 10K type strain sequencing project: providing services to taxonomists for standard genome sequencing and annotation.</title>
        <authorList>
            <consortium name="The Broad Institute Genomics Platform"/>
            <consortium name="The Broad Institute Genome Sequencing Center for Infectious Disease"/>
            <person name="Wu L."/>
            <person name="Ma J."/>
        </authorList>
    </citation>
    <scope>NUCLEOTIDE SEQUENCE [LARGE SCALE GENOMIC DNA]</scope>
    <source>
        <strain evidence="8 9">JCM 14330</strain>
    </source>
</reference>
<keyword evidence="4 6" id="KW-0460">Magnesium</keyword>
<keyword evidence="9" id="KW-1185">Reference proteome</keyword>
<comment type="caution">
    <text evidence="8">The sequence shown here is derived from an EMBL/GenBank/DDBJ whole genome shotgun (WGS) entry which is preliminary data.</text>
</comment>
<evidence type="ECO:0000256" key="1">
    <source>
        <dbReference type="ARBA" id="ARBA00001946"/>
    </source>
</evidence>
<feature type="binding site" evidence="6">
    <location>
        <position position="191"/>
    </location>
    <ligand>
        <name>substrate</name>
    </ligand>
</feature>
<dbReference type="InterPro" id="IPR040442">
    <property type="entry name" value="Pyrv_kinase-like_dom_sf"/>
</dbReference>
<sequence>MTSSRPASPGARFRQALREEHPLQIIGAINANHALLAKRAGFRAVYVSGGGVAAGSLGMPDLGINTLDDVLIDVRRITDVCDLPLMVDIDTGFGPSAFNIARSVKSLIKAGAAACHIEDQVGAKRCGHRPGKEIVSAAEMVDRVKAAADAKTDPDFFLVARTDAIAVEGLDAAIERGQACVEAGADGIFAEAAYDLPTYRKFVDAVKVPVLANITEFGQTPLFTVEELRSADVSMVLYPLSAFRAMNKAAETVYTAIRRDGHQKNVIDMMQTREELYDRIGYHAFEQHLDALFKKR</sequence>
<dbReference type="EMBL" id="BAAAEN010000003">
    <property type="protein sequence ID" value="GAA0495946.1"/>
    <property type="molecule type" value="Genomic_DNA"/>
</dbReference>
<dbReference type="PROSITE" id="PS00161">
    <property type="entry name" value="ISOCITRATE_LYASE"/>
    <property type="match status" value="1"/>
</dbReference>
<dbReference type="InterPro" id="IPR015813">
    <property type="entry name" value="Pyrv/PenolPyrv_kinase-like_dom"/>
</dbReference>
<keyword evidence="3 6" id="KW-0479">Metal-binding</keyword>
<evidence type="ECO:0000256" key="3">
    <source>
        <dbReference type="ARBA" id="ARBA00022723"/>
    </source>
</evidence>
<dbReference type="SUPFAM" id="SSF51621">
    <property type="entry name" value="Phosphoenolpyruvate/pyruvate domain"/>
    <property type="match status" value="1"/>
</dbReference>
<dbReference type="InterPro" id="IPR039556">
    <property type="entry name" value="ICL/PEPM"/>
</dbReference>
<comment type="subunit">
    <text evidence="6">Homotetramer; dimer of dimers.</text>
</comment>
<accession>A0ABN1BEG8</accession>
<evidence type="ECO:0000313" key="9">
    <source>
        <dbReference type="Proteomes" id="UP001501706"/>
    </source>
</evidence>
<evidence type="ECO:0000256" key="6">
    <source>
        <dbReference type="HAMAP-Rule" id="MF_01939"/>
    </source>
</evidence>
<feature type="binding site" evidence="6">
    <location>
        <begin position="213"/>
        <end position="215"/>
    </location>
    <ligand>
        <name>substrate</name>
    </ligand>
</feature>
<feature type="binding site" evidence="6">
    <location>
        <begin position="48"/>
        <end position="50"/>
    </location>
    <ligand>
        <name>substrate</name>
    </ligand>
</feature>
<comment type="function">
    <text evidence="6">Involved in the catabolism of short chain fatty acids (SCFA) via the 2-methylcitrate cycle (propionate degradation route). Catalyzes the thermodynamically favored C-C bond cleavage of (2R,3S)-2-methylisocitrate to yield pyruvate and succinate via an alpha-carboxy-carbanion intermediate.</text>
</comment>
<feature type="binding site" evidence="6">
    <location>
        <position position="244"/>
    </location>
    <ligand>
        <name>substrate</name>
    </ligand>
</feature>
<gene>
    <name evidence="6 8" type="primary">prpB</name>
    <name evidence="8" type="ORF">GCM10009097_09960</name>
</gene>
<dbReference type="PANTHER" id="PTHR42905">
    <property type="entry name" value="PHOSPHOENOLPYRUVATE CARBOXYLASE"/>
    <property type="match status" value="1"/>
</dbReference>
<comment type="cofactor">
    <cofactor evidence="1 6">
        <name>Mg(2+)</name>
        <dbReference type="ChEBI" id="CHEBI:18420"/>
    </cofactor>
</comment>
<protein>
    <recommendedName>
        <fullName evidence="6">2-methylisocitrate lyase</fullName>
        <shortName evidence="6">2-MIC</shortName>
        <shortName evidence="6">MICL</shortName>
        <ecNumber evidence="6">4.1.3.30</ecNumber>
    </recommendedName>
    <alternativeName>
        <fullName evidence="6">(2R,3S)-2-methylisocitrate lyase</fullName>
    </alternativeName>
</protein>
<evidence type="ECO:0000256" key="4">
    <source>
        <dbReference type="ARBA" id="ARBA00022842"/>
    </source>
</evidence>
<comment type="function">
    <text evidence="7">Catalyzes the thermodynamically favored C-C bond cleavage of (2R,3S)-2-methylisocitrate to yield pyruvate and succinate.</text>
</comment>
<evidence type="ECO:0000256" key="7">
    <source>
        <dbReference type="RuleBase" id="RU361121"/>
    </source>
</evidence>
<comment type="similarity">
    <text evidence="2 6 7">Belongs to the isocitrate lyase/PEP mutase superfamily. Methylisocitrate lyase family.</text>
</comment>
<feature type="binding site" evidence="6">
    <location>
        <position position="161"/>
    </location>
    <ligand>
        <name>substrate</name>
    </ligand>
</feature>